<dbReference type="GO" id="GO:0005737">
    <property type="term" value="C:cytoplasm"/>
    <property type="evidence" value="ECO:0007669"/>
    <property type="project" value="InterPro"/>
</dbReference>
<dbReference type="SUPFAM" id="SSF55681">
    <property type="entry name" value="Class II aaRS and biotin synthetases"/>
    <property type="match status" value="1"/>
</dbReference>
<keyword evidence="6" id="KW-0067">ATP-binding</keyword>
<dbReference type="NCBIfam" id="TIGR00389">
    <property type="entry name" value="glyS_dimeric"/>
    <property type="match status" value="1"/>
</dbReference>
<evidence type="ECO:0000256" key="4">
    <source>
        <dbReference type="ARBA" id="ARBA00022598"/>
    </source>
</evidence>
<dbReference type="GO" id="GO:1990742">
    <property type="term" value="C:microvesicle"/>
    <property type="evidence" value="ECO:0007669"/>
    <property type="project" value="UniProtKB-ARBA"/>
</dbReference>
<sequence>MVSLETIVALAKRRGFIYPGSEIYGGLTGFWDYGPLGVELKNNIKREWWRHMVQLRDDVVGLDAAIIMNPKVWEASGHLKAFTDPLVECKVCHKRFRLDKFEDFFKSASGGGNVAPKKEYFAMFICSNGKQHPKDQLTEEKQFNLMTEVFLGVTEPKDKAYLRGEITQGVFVNFRNVVDSSRVKIPFGIAQIGKAFRNEITPGNLTFRSREFEQMELEFFVKNNDSEGEKWFTYWHEQRKKWYVDLGIKAENLRLRPHADDERAHYARKAVDIEYQAPFGWSEFEGIHHRGDWDLGRHKLTYKDPQTNEEFTPWVIETSGGVDRATLFFLLDAYRQEEKRVVLAIHPKLAPIKAAVFPLVANKEELVAKAKSIYHGLKSRWMVAWDDRGNIGKRYLAQDEAGTPWCITVDYATLEDGMVTVRDRDTTKQDRVSVDQLEQYIAQKLTE</sequence>
<evidence type="ECO:0000256" key="6">
    <source>
        <dbReference type="ARBA" id="ARBA00022840"/>
    </source>
</evidence>
<dbReference type="InterPro" id="IPR004154">
    <property type="entry name" value="Anticodon-bd"/>
</dbReference>
<keyword evidence="5" id="KW-0547">Nucleotide-binding</keyword>
<organism evidence="10 11">
    <name type="scientific">Candidatus Gottesmanbacteria bacterium GW2011_GWA2_47_9</name>
    <dbReference type="NCBI Taxonomy" id="1618445"/>
    <lineage>
        <taxon>Bacteria</taxon>
        <taxon>Candidatus Gottesmaniibacteriota</taxon>
    </lineage>
</organism>
<dbReference type="GO" id="GO:0004081">
    <property type="term" value="F:bis(5'-nucleosyl)-tetraphosphatase (asymmetrical) activity"/>
    <property type="evidence" value="ECO:0007669"/>
    <property type="project" value="UniProtKB-ARBA"/>
</dbReference>
<dbReference type="InterPro" id="IPR036621">
    <property type="entry name" value="Anticodon-bd_dom_sf"/>
</dbReference>
<evidence type="ECO:0000256" key="8">
    <source>
        <dbReference type="ARBA" id="ARBA00023146"/>
    </source>
</evidence>
<evidence type="ECO:0000256" key="3">
    <source>
        <dbReference type="ARBA" id="ARBA00022490"/>
    </source>
</evidence>
<dbReference type="EC" id="6.1.1.14" evidence="2"/>
<dbReference type="FunFam" id="3.40.50.800:FF:000002">
    <property type="entry name" value="Glycine--tRNA ligase"/>
    <property type="match status" value="1"/>
</dbReference>
<dbReference type="PROSITE" id="PS50862">
    <property type="entry name" value="AA_TRNA_LIGASE_II"/>
    <property type="match status" value="1"/>
</dbReference>
<evidence type="ECO:0000313" key="11">
    <source>
        <dbReference type="Proteomes" id="UP000034739"/>
    </source>
</evidence>
<dbReference type="SUPFAM" id="SSF52954">
    <property type="entry name" value="Class II aaRS ABD-related"/>
    <property type="match status" value="1"/>
</dbReference>
<dbReference type="CDD" id="cd00774">
    <property type="entry name" value="GlyRS-like_core"/>
    <property type="match status" value="1"/>
</dbReference>
<evidence type="ECO:0000256" key="5">
    <source>
        <dbReference type="ARBA" id="ARBA00022741"/>
    </source>
</evidence>
<evidence type="ECO:0000259" key="9">
    <source>
        <dbReference type="PROSITE" id="PS50862"/>
    </source>
</evidence>
<keyword evidence="4 10" id="KW-0436">Ligase</keyword>
<feature type="domain" description="Aminoacyl-transfer RNA synthetases class-II family profile" evidence="9">
    <location>
        <begin position="5"/>
        <end position="351"/>
    </location>
</feature>
<dbReference type="InterPro" id="IPR027031">
    <property type="entry name" value="Gly-tRNA_synthase/POLG2"/>
</dbReference>
<dbReference type="InterPro" id="IPR033731">
    <property type="entry name" value="GlyRS-like_core"/>
</dbReference>
<dbReference type="InterPro" id="IPR006195">
    <property type="entry name" value="aa-tRNA-synth_II"/>
</dbReference>
<keyword evidence="3" id="KW-0963">Cytoplasm</keyword>
<name>A0A0G1U3L5_9BACT</name>
<dbReference type="GO" id="GO:0006426">
    <property type="term" value="P:glycyl-tRNA aminoacylation"/>
    <property type="evidence" value="ECO:0007669"/>
    <property type="project" value="InterPro"/>
</dbReference>
<dbReference type="GO" id="GO:0004820">
    <property type="term" value="F:glycine-tRNA ligase activity"/>
    <property type="evidence" value="ECO:0007669"/>
    <property type="project" value="UniProtKB-EC"/>
</dbReference>
<evidence type="ECO:0000313" key="10">
    <source>
        <dbReference type="EMBL" id="KKU88662.1"/>
    </source>
</evidence>
<keyword evidence="8" id="KW-0030">Aminoacyl-tRNA synthetase</keyword>
<dbReference type="GO" id="GO:0070062">
    <property type="term" value="C:extracellular exosome"/>
    <property type="evidence" value="ECO:0007669"/>
    <property type="project" value="UniProtKB-ARBA"/>
</dbReference>
<accession>A0A0G1U3L5</accession>
<dbReference type="PATRIC" id="fig|1618445.3.peg.108"/>
<keyword evidence="7" id="KW-0648">Protein biosynthesis</keyword>
<dbReference type="PANTHER" id="PTHR10745:SF8">
    <property type="entry name" value="DNA POLYMERASE SUBUNIT GAMMA-2, MITOCHONDRIAL"/>
    <property type="match status" value="1"/>
</dbReference>
<proteinExistence type="inferred from homology"/>
<dbReference type="InterPro" id="IPR002315">
    <property type="entry name" value="tRNA-synt_gly"/>
</dbReference>
<evidence type="ECO:0000256" key="7">
    <source>
        <dbReference type="ARBA" id="ARBA00022917"/>
    </source>
</evidence>
<dbReference type="GO" id="GO:0015966">
    <property type="term" value="P:diadenosine tetraphosphate biosynthetic process"/>
    <property type="evidence" value="ECO:0007669"/>
    <property type="project" value="UniProtKB-ARBA"/>
</dbReference>
<dbReference type="Pfam" id="PF03129">
    <property type="entry name" value="HGTP_anticodon"/>
    <property type="match status" value="1"/>
</dbReference>
<evidence type="ECO:0000256" key="1">
    <source>
        <dbReference type="ARBA" id="ARBA00008226"/>
    </source>
</evidence>
<dbReference type="PRINTS" id="PR01043">
    <property type="entry name" value="TRNASYNTHGLY"/>
</dbReference>
<dbReference type="EMBL" id="LCOY01000003">
    <property type="protein sequence ID" value="KKU88662.1"/>
    <property type="molecule type" value="Genomic_DNA"/>
</dbReference>
<dbReference type="InterPro" id="IPR002314">
    <property type="entry name" value="aa-tRNA-synt_IIb"/>
</dbReference>
<evidence type="ECO:0000256" key="2">
    <source>
        <dbReference type="ARBA" id="ARBA00012829"/>
    </source>
</evidence>
<gene>
    <name evidence="10" type="ORF">UY16_C0003G0004</name>
</gene>
<dbReference type="InterPro" id="IPR045864">
    <property type="entry name" value="aa-tRNA-synth_II/BPL/LPL"/>
</dbReference>
<comment type="similarity">
    <text evidence="1">Belongs to the class-II aminoacyl-tRNA synthetase family.</text>
</comment>
<reference evidence="10 11" key="1">
    <citation type="journal article" date="2015" name="Nature">
        <title>rRNA introns, odd ribosomes, and small enigmatic genomes across a large radiation of phyla.</title>
        <authorList>
            <person name="Brown C.T."/>
            <person name="Hug L.A."/>
            <person name="Thomas B.C."/>
            <person name="Sharon I."/>
            <person name="Castelle C.J."/>
            <person name="Singh A."/>
            <person name="Wilkins M.J."/>
            <person name="Williams K.H."/>
            <person name="Banfield J.F."/>
        </authorList>
    </citation>
    <scope>NUCLEOTIDE SEQUENCE [LARGE SCALE GENOMIC DNA]</scope>
</reference>
<protein>
    <recommendedName>
        <fullName evidence="2">glycine--tRNA ligase</fullName>
        <ecNumber evidence="2">6.1.1.14</ecNumber>
    </recommendedName>
</protein>
<dbReference type="Pfam" id="PF00587">
    <property type="entry name" value="tRNA-synt_2b"/>
    <property type="match status" value="1"/>
</dbReference>
<dbReference type="PANTHER" id="PTHR10745">
    <property type="entry name" value="GLYCYL-TRNA SYNTHETASE/DNA POLYMERASE SUBUNIT GAMMA-2"/>
    <property type="match status" value="1"/>
</dbReference>
<dbReference type="Proteomes" id="UP000034739">
    <property type="component" value="Unassembled WGS sequence"/>
</dbReference>
<dbReference type="GO" id="GO:0005524">
    <property type="term" value="F:ATP binding"/>
    <property type="evidence" value="ECO:0007669"/>
    <property type="project" value="UniProtKB-KW"/>
</dbReference>
<dbReference type="Gene3D" id="3.40.50.800">
    <property type="entry name" value="Anticodon-binding domain"/>
    <property type="match status" value="1"/>
</dbReference>
<dbReference type="AlphaFoldDB" id="A0A0G1U3L5"/>
<dbReference type="Gene3D" id="3.30.930.10">
    <property type="entry name" value="Bira Bifunctional Protein, Domain 2"/>
    <property type="match status" value="1"/>
</dbReference>
<dbReference type="NCBIfam" id="NF003211">
    <property type="entry name" value="PRK04173.1"/>
    <property type="match status" value="1"/>
</dbReference>
<comment type="caution">
    <text evidence="10">The sequence shown here is derived from an EMBL/GenBank/DDBJ whole genome shotgun (WGS) entry which is preliminary data.</text>
</comment>